<protein>
    <recommendedName>
        <fullName evidence="3">CCHC-type domain-containing protein</fullName>
    </recommendedName>
</protein>
<evidence type="ECO:0000256" key="2">
    <source>
        <dbReference type="SAM" id="MobiDB-lite"/>
    </source>
</evidence>
<feature type="region of interest" description="Disordered" evidence="2">
    <location>
        <begin position="254"/>
        <end position="410"/>
    </location>
</feature>
<dbReference type="InterPro" id="IPR042509">
    <property type="entry name" value="ZCCHC3"/>
</dbReference>
<keyword evidence="5" id="KW-1185">Reference proteome</keyword>
<dbReference type="InterPro" id="IPR036875">
    <property type="entry name" value="Znf_CCHC_sf"/>
</dbReference>
<evidence type="ECO:0000259" key="3">
    <source>
        <dbReference type="PROSITE" id="PS50158"/>
    </source>
</evidence>
<organism evidence="4 5">
    <name type="scientific">Porites evermanni</name>
    <dbReference type="NCBI Taxonomy" id="104178"/>
    <lineage>
        <taxon>Eukaryota</taxon>
        <taxon>Metazoa</taxon>
        <taxon>Cnidaria</taxon>
        <taxon>Anthozoa</taxon>
        <taxon>Hexacorallia</taxon>
        <taxon>Scleractinia</taxon>
        <taxon>Fungiina</taxon>
        <taxon>Poritidae</taxon>
        <taxon>Porites</taxon>
    </lineage>
</organism>
<comment type="caution">
    <text evidence="4">The sequence shown here is derived from an EMBL/GenBank/DDBJ whole genome shotgun (WGS) entry which is preliminary data.</text>
</comment>
<dbReference type="Pfam" id="PF00098">
    <property type="entry name" value="zf-CCHC"/>
    <property type="match status" value="2"/>
</dbReference>
<evidence type="ECO:0000256" key="1">
    <source>
        <dbReference type="PROSITE-ProRule" id="PRU00047"/>
    </source>
</evidence>
<dbReference type="SUPFAM" id="SSF57756">
    <property type="entry name" value="Retrovirus zinc finger-like domains"/>
    <property type="match status" value="1"/>
</dbReference>
<dbReference type="PROSITE" id="PS50158">
    <property type="entry name" value="ZF_CCHC"/>
    <property type="match status" value="2"/>
</dbReference>
<sequence>MQALQHAGHKFQTVSFNSWKFARSQARIKKECSVCFSVDTVVTSQDIVVGFDKAGIDIDNIVSIQRKASNNTWIVSFNSKAARDAALNEPSVRIAGCMVFLGDCENRVSIVKLYELPVELPDSVVIGRLSHYGKVYSFRRDRLAEGIFNGVRTARMIIDKPIPSQAFIAGEFARIWYPSQPKTCRKCGAEGHLAATCSSQRCFNCEQPGHRSDECPLPPLCRVCLGETHSTTRCPFIYYSSNISMAEATAVSYAKPAEKGKEADVAKRAEEKKNRAEEKARAESARREERAKKEERDRARKEREESDRRKREEKDRKASHRDHHDYECRRDGRRDERRDGKRADRREDRREDKKREERSDRERERDRDRDRSARDRSSHRYHEEESHSSSDDDDDGWITVRRKSKSRSRSFSFILIYLRAP</sequence>
<dbReference type="EMBL" id="CALNXI010006360">
    <property type="protein sequence ID" value="CAH3199024.1"/>
    <property type="molecule type" value="Genomic_DNA"/>
</dbReference>
<dbReference type="InterPro" id="IPR001878">
    <property type="entry name" value="Znf_CCHC"/>
</dbReference>
<dbReference type="SMART" id="SM00343">
    <property type="entry name" value="ZnF_C2HC"/>
    <property type="match status" value="3"/>
</dbReference>
<gene>
    <name evidence="4" type="ORF">PEVE_00038025</name>
</gene>
<evidence type="ECO:0000313" key="5">
    <source>
        <dbReference type="Proteomes" id="UP001159427"/>
    </source>
</evidence>
<feature type="domain" description="CCHC-type" evidence="3">
    <location>
        <begin position="201"/>
        <end position="216"/>
    </location>
</feature>
<accession>A0ABN8T448</accession>
<name>A0ABN8T448_9CNID</name>
<reference evidence="4 5" key="1">
    <citation type="submission" date="2022-05" db="EMBL/GenBank/DDBJ databases">
        <authorList>
            <consortium name="Genoscope - CEA"/>
            <person name="William W."/>
        </authorList>
    </citation>
    <scope>NUCLEOTIDE SEQUENCE [LARGE SCALE GENOMIC DNA]</scope>
</reference>
<feature type="domain" description="CCHC-type" evidence="3">
    <location>
        <begin position="184"/>
        <end position="197"/>
    </location>
</feature>
<evidence type="ECO:0000313" key="4">
    <source>
        <dbReference type="EMBL" id="CAH3199024.1"/>
    </source>
</evidence>
<dbReference type="Proteomes" id="UP001159427">
    <property type="component" value="Unassembled WGS sequence"/>
</dbReference>
<keyword evidence="1" id="KW-0863">Zinc-finger</keyword>
<dbReference type="Gene3D" id="4.10.60.10">
    <property type="entry name" value="Zinc finger, CCHC-type"/>
    <property type="match status" value="1"/>
</dbReference>
<dbReference type="PANTHER" id="PTHR22639:SF3">
    <property type="entry name" value="ZINC FINGER CCHC DOMAIN-CONTAINING PROTEIN 3"/>
    <property type="match status" value="1"/>
</dbReference>
<feature type="compositionally biased region" description="Basic and acidic residues" evidence="2">
    <location>
        <begin position="256"/>
        <end position="390"/>
    </location>
</feature>
<dbReference type="PANTHER" id="PTHR22639">
    <property type="entry name" value="GAG-RELATED PROTEIN"/>
    <property type="match status" value="1"/>
</dbReference>
<keyword evidence="1" id="KW-0479">Metal-binding</keyword>
<proteinExistence type="predicted"/>
<keyword evidence="1" id="KW-0862">Zinc</keyword>